<proteinExistence type="predicted"/>
<gene>
    <name evidence="1" type="ORF">B0H16DRAFT_344275</name>
</gene>
<comment type="caution">
    <text evidence="1">The sequence shown here is derived from an EMBL/GenBank/DDBJ whole genome shotgun (WGS) entry which is preliminary data.</text>
</comment>
<keyword evidence="2" id="KW-1185">Reference proteome</keyword>
<dbReference type="EMBL" id="JARKIB010000214">
    <property type="protein sequence ID" value="KAJ7723073.1"/>
    <property type="molecule type" value="Genomic_DNA"/>
</dbReference>
<reference evidence="1" key="1">
    <citation type="submission" date="2023-03" db="EMBL/GenBank/DDBJ databases">
        <title>Massive genome expansion in bonnet fungi (Mycena s.s.) driven by repeated elements and novel gene families across ecological guilds.</title>
        <authorList>
            <consortium name="Lawrence Berkeley National Laboratory"/>
            <person name="Harder C.B."/>
            <person name="Miyauchi S."/>
            <person name="Viragh M."/>
            <person name="Kuo A."/>
            <person name="Thoen E."/>
            <person name="Andreopoulos B."/>
            <person name="Lu D."/>
            <person name="Skrede I."/>
            <person name="Drula E."/>
            <person name="Henrissat B."/>
            <person name="Morin E."/>
            <person name="Kohler A."/>
            <person name="Barry K."/>
            <person name="LaButti K."/>
            <person name="Morin E."/>
            <person name="Salamov A."/>
            <person name="Lipzen A."/>
            <person name="Mereny Z."/>
            <person name="Hegedus B."/>
            <person name="Baldrian P."/>
            <person name="Stursova M."/>
            <person name="Weitz H."/>
            <person name="Taylor A."/>
            <person name="Grigoriev I.V."/>
            <person name="Nagy L.G."/>
            <person name="Martin F."/>
            <person name="Kauserud H."/>
        </authorList>
    </citation>
    <scope>NUCLEOTIDE SEQUENCE</scope>
    <source>
        <strain evidence="1">CBHHK182m</strain>
    </source>
</reference>
<sequence length="244" mass="27067">MPASNSKDRVTYIAVRELPPHLSKESFEAKVRAVVDSFLVLPVCKKNLLRYDLVGCDSWLTYSSHLTRHQIFHIPSEWLNAALRALGLPESRPHVLSIAECESYDHWAEILTDPDFGKVTAEGEKFGYCSGARAFFADVATKIDSSAAGLVDPICLFAVCRAPTRIPAQEYFQKLDKLVDRALALPVCKKVFNKYSIHLSSNADKNLQNIDGMLRALGIPALEPMAVLITEASVRILLSLPSLR</sequence>
<protein>
    <submittedName>
        <fullName evidence="1">Uncharacterized protein</fullName>
    </submittedName>
</protein>
<dbReference type="AlphaFoldDB" id="A0AAD7MML1"/>
<dbReference type="Proteomes" id="UP001215598">
    <property type="component" value="Unassembled WGS sequence"/>
</dbReference>
<evidence type="ECO:0000313" key="1">
    <source>
        <dbReference type="EMBL" id="KAJ7723073.1"/>
    </source>
</evidence>
<organism evidence="1 2">
    <name type="scientific">Mycena metata</name>
    <dbReference type="NCBI Taxonomy" id="1033252"/>
    <lineage>
        <taxon>Eukaryota</taxon>
        <taxon>Fungi</taxon>
        <taxon>Dikarya</taxon>
        <taxon>Basidiomycota</taxon>
        <taxon>Agaricomycotina</taxon>
        <taxon>Agaricomycetes</taxon>
        <taxon>Agaricomycetidae</taxon>
        <taxon>Agaricales</taxon>
        <taxon>Marasmiineae</taxon>
        <taxon>Mycenaceae</taxon>
        <taxon>Mycena</taxon>
    </lineage>
</organism>
<accession>A0AAD7MML1</accession>
<evidence type="ECO:0000313" key="2">
    <source>
        <dbReference type="Proteomes" id="UP001215598"/>
    </source>
</evidence>
<name>A0AAD7MML1_9AGAR</name>